<feature type="compositionally biased region" description="Basic and acidic residues" evidence="8">
    <location>
        <begin position="244"/>
        <end position="271"/>
    </location>
</feature>
<dbReference type="PANTHER" id="PTHR12416">
    <property type="entry name" value="RRNA-PROCESSING PROTEIN UTP23 HOMOLOG"/>
    <property type="match status" value="1"/>
</dbReference>
<dbReference type="InterPro" id="IPR006984">
    <property type="entry name" value="Fcf1/UTP23"/>
</dbReference>
<evidence type="ECO:0000256" key="5">
    <source>
        <dbReference type="ARBA" id="ARBA00037300"/>
    </source>
</evidence>
<evidence type="ECO:0000256" key="6">
    <source>
        <dbReference type="ARBA" id="ARBA00038503"/>
    </source>
</evidence>
<protein>
    <recommendedName>
        <fullName evidence="7">U three protein 23</fullName>
    </recommendedName>
</protein>
<dbReference type="FunFam" id="3.40.50.1010:FF:000006">
    <property type="entry name" value="rRNA-processing protein UTP23 homolog"/>
    <property type="match status" value="1"/>
</dbReference>
<dbReference type="GO" id="GO:0006364">
    <property type="term" value="P:rRNA processing"/>
    <property type="evidence" value="ECO:0007669"/>
    <property type="project" value="UniProtKB-KW"/>
</dbReference>
<dbReference type="RefSeq" id="XP_064661158.1">
    <property type="nucleotide sequence ID" value="XM_064801207.1"/>
</dbReference>
<dbReference type="Proteomes" id="UP001337655">
    <property type="component" value="Unassembled WGS sequence"/>
</dbReference>
<dbReference type="AlphaFoldDB" id="A0AAV9PJE0"/>
<keyword evidence="11" id="KW-1185">Reference proteome</keyword>
<dbReference type="InterPro" id="IPR057776">
    <property type="entry name" value="UTP23_sensor"/>
</dbReference>
<keyword evidence="3" id="KW-0698">rRNA processing</keyword>
<evidence type="ECO:0000256" key="4">
    <source>
        <dbReference type="ARBA" id="ARBA00023242"/>
    </source>
</evidence>
<dbReference type="EMBL" id="JAVRRT010000005">
    <property type="protein sequence ID" value="KAK5172314.1"/>
    <property type="molecule type" value="Genomic_DNA"/>
</dbReference>
<dbReference type="GeneID" id="89925298"/>
<name>A0AAV9PJE0_9PEZI</name>
<gene>
    <name evidence="10" type="ORF">LTR77_003952</name>
</gene>
<feature type="domain" description="UTP23 sensor motif region" evidence="9">
    <location>
        <begin position="225"/>
        <end position="244"/>
    </location>
</feature>
<evidence type="ECO:0000256" key="1">
    <source>
        <dbReference type="ARBA" id="ARBA00004604"/>
    </source>
</evidence>
<evidence type="ECO:0000313" key="10">
    <source>
        <dbReference type="EMBL" id="KAK5172314.1"/>
    </source>
</evidence>
<evidence type="ECO:0000313" key="11">
    <source>
        <dbReference type="Proteomes" id="UP001337655"/>
    </source>
</evidence>
<evidence type="ECO:0000259" key="9">
    <source>
        <dbReference type="Pfam" id="PF24779"/>
    </source>
</evidence>
<comment type="function">
    <text evidence="5">Involved in rRNA-processing and ribosome biogenesis.</text>
</comment>
<evidence type="ECO:0000256" key="7">
    <source>
        <dbReference type="ARBA" id="ARBA00076388"/>
    </source>
</evidence>
<feature type="compositionally biased region" description="Basic and acidic residues" evidence="8">
    <location>
        <begin position="169"/>
        <end position="180"/>
    </location>
</feature>
<comment type="similarity">
    <text evidence="6">Belongs to the UTP23/FCF1 family. UTP23 subfamily.</text>
</comment>
<accession>A0AAV9PJE0</accession>
<evidence type="ECO:0000256" key="8">
    <source>
        <dbReference type="SAM" id="MobiDB-lite"/>
    </source>
</evidence>
<proteinExistence type="inferred from homology"/>
<sequence length="322" mass="35799">MRAKRSKQYRKLMRQYEHLGFRKPYQVLIDAQLIRDAAKSKLQLGKLLEDALGGAEIKPMITQCCIRHLYNSPAETDAEKREKDGWIEVAKAAERRRCGHHELEEPLSALECLLSVVDPKGSGTNRHRYVVASQEQEVRVKMRGIVGVPLVYLKRSVMILEPMAGVTEQARDKEEREKMRAGLKGRRSAQAGDKRKAEEDGEGDAAAAVTQEAVSGDQSTPAPKKRKIGGPKGPNPLSMKKPKKEKENEKKTVAREVEDERSTIRKAEKTDPQASEKAVAAERVVQGAGPSDDKAEGSRKRRRKRKHTEAEGGGENVPNIAA</sequence>
<dbReference type="Gene3D" id="3.40.50.1010">
    <property type="entry name" value="5'-nuclease"/>
    <property type="match status" value="1"/>
</dbReference>
<dbReference type="InterPro" id="IPR029060">
    <property type="entry name" value="PIN-like_dom_sf"/>
</dbReference>
<dbReference type="CDD" id="cd09865">
    <property type="entry name" value="PIN_ScUtp23p-like"/>
    <property type="match status" value="1"/>
</dbReference>
<keyword evidence="2" id="KW-0690">Ribosome biogenesis</keyword>
<reference evidence="10 11" key="1">
    <citation type="submission" date="2023-08" db="EMBL/GenBank/DDBJ databases">
        <title>Black Yeasts Isolated from many extreme environments.</title>
        <authorList>
            <person name="Coleine C."/>
            <person name="Stajich J.E."/>
            <person name="Selbmann L."/>
        </authorList>
    </citation>
    <scope>NUCLEOTIDE SEQUENCE [LARGE SCALE GENOMIC DNA]</scope>
    <source>
        <strain evidence="10 11">CCFEE 5935</strain>
    </source>
</reference>
<dbReference type="Pfam" id="PF24779">
    <property type="entry name" value="UTP23_sensor"/>
    <property type="match status" value="1"/>
</dbReference>
<dbReference type="Pfam" id="PF04900">
    <property type="entry name" value="Fcf1"/>
    <property type="match status" value="1"/>
</dbReference>
<feature type="region of interest" description="Disordered" evidence="8">
    <location>
        <begin position="167"/>
        <end position="322"/>
    </location>
</feature>
<comment type="subcellular location">
    <subcellularLocation>
        <location evidence="1">Nucleus</location>
        <location evidence="1">Nucleolus</location>
    </subcellularLocation>
</comment>
<organism evidence="10 11">
    <name type="scientific">Saxophila tyrrhenica</name>
    <dbReference type="NCBI Taxonomy" id="1690608"/>
    <lineage>
        <taxon>Eukaryota</taxon>
        <taxon>Fungi</taxon>
        <taxon>Dikarya</taxon>
        <taxon>Ascomycota</taxon>
        <taxon>Pezizomycotina</taxon>
        <taxon>Dothideomycetes</taxon>
        <taxon>Dothideomycetidae</taxon>
        <taxon>Mycosphaerellales</taxon>
        <taxon>Extremaceae</taxon>
        <taxon>Saxophila</taxon>
    </lineage>
</organism>
<dbReference type="SUPFAM" id="SSF88723">
    <property type="entry name" value="PIN domain-like"/>
    <property type="match status" value="1"/>
</dbReference>
<comment type="caution">
    <text evidence="10">The sequence shown here is derived from an EMBL/GenBank/DDBJ whole genome shotgun (WGS) entry which is preliminary data.</text>
</comment>
<evidence type="ECO:0000256" key="2">
    <source>
        <dbReference type="ARBA" id="ARBA00022517"/>
    </source>
</evidence>
<evidence type="ECO:0000256" key="3">
    <source>
        <dbReference type="ARBA" id="ARBA00022552"/>
    </source>
</evidence>
<keyword evidence="4" id="KW-0539">Nucleus</keyword>
<dbReference type="GO" id="GO:0032040">
    <property type="term" value="C:small-subunit processome"/>
    <property type="evidence" value="ECO:0007669"/>
    <property type="project" value="InterPro"/>
</dbReference>